<accession>A0A0V1I6B4</accession>
<gene>
    <name evidence="1" type="ORF">T11_5962</name>
</gene>
<name>A0A0V1I6B4_9BILA</name>
<evidence type="ECO:0000313" key="1">
    <source>
        <dbReference type="EMBL" id="KRZ18360.1"/>
    </source>
</evidence>
<dbReference type="OrthoDB" id="5920656at2759"/>
<protein>
    <submittedName>
        <fullName evidence="1">Uncharacterized protein</fullName>
    </submittedName>
</protein>
<dbReference type="AlphaFoldDB" id="A0A0V1I6B4"/>
<keyword evidence="2" id="KW-1185">Reference proteome</keyword>
<evidence type="ECO:0000313" key="2">
    <source>
        <dbReference type="Proteomes" id="UP000055024"/>
    </source>
</evidence>
<organism evidence="1 2">
    <name type="scientific">Trichinella zimbabwensis</name>
    <dbReference type="NCBI Taxonomy" id="268475"/>
    <lineage>
        <taxon>Eukaryota</taxon>
        <taxon>Metazoa</taxon>
        <taxon>Ecdysozoa</taxon>
        <taxon>Nematoda</taxon>
        <taxon>Enoplea</taxon>
        <taxon>Dorylaimia</taxon>
        <taxon>Trichinellida</taxon>
        <taxon>Trichinellidae</taxon>
        <taxon>Trichinella</taxon>
    </lineage>
</organism>
<sequence>MYKVKSKEMDEKSLKMLKYKRNFIGVIVIVFSNGDDDDDGGVGWWLVVVEKCTQKSAFTVRRHASVCRKFRFVAVAMGGCGLASKVSTFNQTNQNTIKLNVRKILKKQVKESGWKKKRKIIDQKQRLNIRKAQNLFFEQNAENFNLNRVRRKGKNRPVSFHLIDLRIHHYHHHHHHQRCRRRRCLPLTSSKRRNFDIRSLRIHSTITMLEISVLINFFNDAIVNVMFKEDAQNFADSSKISRHKVTLRQQ</sequence>
<reference evidence="1 2" key="1">
    <citation type="submission" date="2015-01" db="EMBL/GenBank/DDBJ databases">
        <title>Evolution of Trichinella species and genotypes.</title>
        <authorList>
            <person name="Korhonen P.K."/>
            <person name="Edoardo P."/>
            <person name="Giuseppe L.R."/>
            <person name="Gasser R.B."/>
        </authorList>
    </citation>
    <scope>NUCLEOTIDE SEQUENCE [LARGE SCALE GENOMIC DNA]</scope>
    <source>
        <strain evidence="1">ISS1029</strain>
    </source>
</reference>
<comment type="caution">
    <text evidence="1">The sequence shown here is derived from an EMBL/GenBank/DDBJ whole genome shotgun (WGS) entry which is preliminary data.</text>
</comment>
<dbReference type="EMBL" id="JYDP01000003">
    <property type="protein sequence ID" value="KRZ18360.1"/>
    <property type="molecule type" value="Genomic_DNA"/>
</dbReference>
<proteinExistence type="predicted"/>
<dbReference type="Proteomes" id="UP000055024">
    <property type="component" value="Unassembled WGS sequence"/>
</dbReference>